<evidence type="ECO:0000313" key="2">
    <source>
        <dbReference type="Proteomes" id="UP001162501"/>
    </source>
</evidence>
<reference evidence="1" key="1">
    <citation type="submission" date="2023-05" db="EMBL/GenBank/DDBJ databases">
        <authorList>
            <consortium name="ELIXIR-Norway"/>
        </authorList>
    </citation>
    <scope>NUCLEOTIDE SEQUENCE</scope>
</reference>
<protein>
    <submittedName>
        <fullName evidence="1">Uncharacterized protein</fullName>
    </submittedName>
</protein>
<name>A0ACB0ES81_RANTA</name>
<accession>A0ACB0ES81</accession>
<dbReference type="Proteomes" id="UP001162501">
    <property type="component" value="Chromosome 25"/>
</dbReference>
<gene>
    <name evidence="1" type="ORF">MRATA1EN3_LOCUS14811</name>
</gene>
<proteinExistence type="predicted"/>
<evidence type="ECO:0000313" key="1">
    <source>
        <dbReference type="EMBL" id="CAI9703598.1"/>
    </source>
</evidence>
<dbReference type="EMBL" id="OX596109">
    <property type="protein sequence ID" value="CAI9703598.1"/>
    <property type="molecule type" value="Genomic_DNA"/>
</dbReference>
<organism evidence="1 2">
    <name type="scientific">Rangifer tarandus platyrhynchus</name>
    <name type="common">Svalbard reindeer</name>
    <dbReference type="NCBI Taxonomy" id="3082113"/>
    <lineage>
        <taxon>Eukaryota</taxon>
        <taxon>Metazoa</taxon>
        <taxon>Chordata</taxon>
        <taxon>Craniata</taxon>
        <taxon>Vertebrata</taxon>
        <taxon>Euteleostomi</taxon>
        <taxon>Mammalia</taxon>
        <taxon>Eutheria</taxon>
        <taxon>Laurasiatheria</taxon>
        <taxon>Artiodactyla</taxon>
        <taxon>Ruminantia</taxon>
        <taxon>Pecora</taxon>
        <taxon>Cervidae</taxon>
        <taxon>Odocoileinae</taxon>
        <taxon>Rangifer</taxon>
    </lineage>
</organism>
<sequence length="90" mass="9717">MQAPCECSLGTWFRLEPHLHARENDLNPNWLSPGATKDAVGTRGPRPVFRLRRPSPPQSSQDGDGDAPGLRGSSKVTAQPLPPPSPSPRI</sequence>